<comment type="caution">
    <text evidence="7">The sequence shown here is derived from an EMBL/GenBank/DDBJ whole genome shotgun (WGS) entry which is preliminary data.</text>
</comment>
<gene>
    <name evidence="7" type="ORF">GCM10011379_02840</name>
</gene>
<evidence type="ECO:0000256" key="2">
    <source>
        <dbReference type="ARBA" id="ARBA00022692"/>
    </source>
</evidence>
<dbReference type="GO" id="GO:1990961">
    <property type="term" value="P:xenobiotic detoxification by transmembrane export across the plasma membrane"/>
    <property type="evidence" value="ECO:0007669"/>
    <property type="project" value="InterPro"/>
</dbReference>
<dbReference type="SUPFAM" id="SSF111369">
    <property type="entry name" value="HlyD-like secretion proteins"/>
    <property type="match status" value="3"/>
</dbReference>
<dbReference type="GO" id="GO:0019898">
    <property type="term" value="C:extrinsic component of membrane"/>
    <property type="evidence" value="ECO:0007669"/>
    <property type="project" value="InterPro"/>
</dbReference>
<dbReference type="Gene3D" id="2.40.50.100">
    <property type="match status" value="1"/>
</dbReference>
<feature type="domain" description="Multidrug resistance protein MdtA-like barrel-sandwich hybrid" evidence="6">
    <location>
        <begin position="52"/>
        <end position="245"/>
    </location>
</feature>
<keyword evidence="4 5" id="KW-0472">Membrane</keyword>
<reference evidence="7" key="1">
    <citation type="journal article" date="2014" name="Int. J. Syst. Evol. Microbiol.">
        <title>Complete genome sequence of Corynebacterium casei LMG S-19264T (=DSM 44701T), isolated from a smear-ripened cheese.</title>
        <authorList>
            <consortium name="US DOE Joint Genome Institute (JGI-PGF)"/>
            <person name="Walter F."/>
            <person name="Albersmeier A."/>
            <person name="Kalinowski J."/>
            <person name="Ruckert C."/>
        </authorList>
    </citation>
    <scope>NUCLEOTIDE SEQUENCE</scope>
    <source>
        <strain evidence="7">CGMCC 1.15290</strain>
    </source>
</reference>
<dbReference type="Proteomes" id="UP000627292">
    <property type="component" value="Unassembled WGS sequence"/>
</dbReference>
<evidence type="ECO:0000313" key="7">
    <source>
        <dbReference type="EMBL" id="GGH57794.1"/>
    </source>
</evidence>
<protein>
    <submittedName>
        <fullName evidence="7">Multidrug resistance protein</fullName>
    </submittedName>
</protein>
<dbReference type="GO" id="GO:1990195">
    <property type="term" value="C:macrolide transmembrane transporter complex"/>
    <property type="evidence" value="ECO:0007669"/>
    <property type="project" value="InterPro"/>
</dbReference>
<dbReference type="InterPro" id="IPR058625">
    <property type="entry name" value="MdtA-like_BSH"/>
</dbReference>
<reference evidence="7" key="2">
    <citation type="submission" date="2020-09" db="EMBL/GenBank/DDBJ databases">
        <authorList>
            <person name="Sun Q."/>
            <person name="Zhou Y."/>
        </authorList>
    </citation>
    <scope>NUCLEOTIDE SEQUENCE</scope>
    <source>
        <strain evidence="7">CGMCC 1.15290</strain>
    </source>
</reference>
<sequence>MKKNNSLLHHLLTVISTLLVLGGIAAGVYFFVFYHNHQETNDAQVDQYVTPVMSRVTGYIQEVRYEENQLVHKGDTLVVIDNREFTTRLQLAQADLEAAAQTVQVLHKGALAISTNTSIKKAQIEAARAELWKHTQDYKRYENLLQEEAVTQQQYEQVKAGYQAAQARYNELVSGLEAASLGTEEAASRVIPASTSVKARQAAVDNAALFVSYTIITAPYDGYTGRKTIQPGQLVKEGQTLVSVVSREKWITANFKETQVHKLAVGQAVSMKADATGNVVIHGRIQSLSPASGARFSLLPPDNATGNFVKIEQRIPVRIELTDKDSITQFLRAGMNVVVTAKNE</sequence>
<comment type="subcellular location">
    <subcellularLocation>
        <location evidence="1">Membrane</location>
        <topology evidence="1">Single-pass membrane protein</topology>
    </subcellularLocation>
</comment>
<dbReference type="EMBL" id="BMIB01000001">
    <property type="protein sequence ID" value="GGH57794.1"/>
    <property type="molecule type" value="Genomic_DNA"/>
</dbReference>
<evidence type="ECO:0000256" key="3">
    <source>
        <dbReference type="ARBA" id="ARBA00022989"/>
    </source>
</evidence>
<evidence type="ECO:0000256" key="5">
    <source>
        <dbReference type="SAM" id="Phobius"/>
    </source>
</evidence>
<dbReference type="InterPro" id="IPR030190">
    <property type="entry name" value="MacA_alpha-hairpin_sf"/>
</dbReference>
<dbReference type="Gene3D" id="2.40.30.170">
    <property type="match status" value="1"/>
</dbReference>
<dbReference type="AlphaFoldDB" id="A0A917IMR2"/>
<keyword evidence="3 5" id="KW-1133">Transmembrane helix</keyword>
<proteinExistence type="predicted"/>
<dbReference type="PANTHER" id="PTHR30386:SF26">
    <property type="entry name" value="TRANSPORT PROTEIN COMB"/>
    <property type="match status" value="1"/>
</dbReference>
<accession>A0A917IMR2</accession>
<name>A0A917IMR2_9BACT</name>
<keyword evidence="2 5" id="KW-0812">Transmembrane</keyword>
<evidence type="ECO:0000313" key="8">
    <source>
        <dbReference type="Proteomes" id="UP000627292"/>
    </source>
</evidence>
<dbReference type="RefSeq" id="WP_188949982.1">
    <property type="nucleotide sequence ID" value="NZ_BMIB01000001.1"/>
</dbReference>
<dbReference type="InterPro" id="IPR050739">
    <property type="entry name" value="MFP"/>
</dbReference>
<organism evidence="7 8">
    <name type="scientific">Filimonas zeae</name>
    <dbReference type="NCBI Taxonomy" id="1737353"/>
    <lineage>
        <taxon>Bacteria</taxon>
        <taxon>Pseudomonadati</taxon>
        <taxon>Bacteroidota</taxon>
        <taxon>Chitinophagia</taxon>
        <taxon>Chitinophagales</taxon>
        <taxon>Chitinophagaceae</taxon>
        <taxon>Filimonas</taxon>
    </lineage>
</organism>
<evidence type="ECO:0000256" key="4">
    <source>
        <dbReference type="ARBA" id="ARBA00023136"/>
    </source>
</evidence>
<dbReference type="Pfam" id="PF25917">
    <property type="entry name" value="BSH_RND"/>
    <property type="match status" value="1"/>
</dbReference>
<evidence type="ECO:0000256" key="1">
    <source>
        <dbReference type="ARBA" id="ARBA00004167"/>
    </source>
</evidence>
<dbReference type="PANTHER" id="PTHR30386">
    <property type="entry name" value="MEMBRANE FUSION SUBUNIT OF EMRAB-TOLC MULTIDRUG EFFLUX PUMP"/>
    <property type="match status" value="1"/>
</dbReference>
<dbReference type="Gene3D" id="6.10.140.1990">
    <property type="match status" value="1"/>
</dbReference>
<keyword evidence="8" id="KW-1185">Reference proteome</keyword>
<feature type="transmembrane region" description="Helical" evidence="5">
    <location>
        <begin position="12"/>
        <end position="34"/>
    </location>
</feature>
<evidence type="ECO:0000259" key="6">
    <source>
        <dbReference type="Pfam" id="PF25917"/>
    </source>
</evidence>